<gene>
    <name evidence="1" type="ORF">ACFO3N_04725</name>
</gene>
<dbReference type="RefSeq" id="WP_379795624.1">
    <property type="nucleotide sequence ID" value="NZ_JBHSFY010000002.1"/>
</dbReference>
<sequence length="439" mass="48974">MEKIYNSMKNNNFYNVKLPVFTAVNKKDTSCILGLFAALLACNQGNAQMVNEGDLKVNDNTILSVYMDYQNTNSGNLINDGKLYIFQNWKNDGIVDFTKASSNGKTFFTGTGDQYIEGAMQSNFQNVEFNNTSDPVPFYLGTKISVNNKAEFVQGIVNGVSLDGLVIFNNNAIHDKAGDQSFVDGKVQKIGKNDFEYPVGAEKFFRPSFQAATSGDNIYTTQYFKSNSSSLHPHSSKEESIQVINDQEYWVVTQDKGAEKIVLSLTLDHDTTPAQFFSETSTTRLAIVRWDEAAGKWVNEGGVLSDPIAGEAYSNLLTTTVRGYGLFTMALVTADQKPDDLIVYNAVSPNDDGINDTFHIKGINNYPDNTLEIYNRWGVKVYDANSYNESDNMFRGYSDGRVTIKRGDKLPTGTYFYILKYNKDGKGQQKAGYLYINNQ</sequence>
<dbReference type="EMBL" id="JBHSFY010000002">
    <property type="protein sequence ID" value="MFC4476360.1"/>
    <property type="molecule type" value="Genomic_DNA"/>
</dbReference>
<name>A0ABV8ZEN9_9FLAO</name>
<comment type="caution">
    <text evidence="1">The sequence shown here is derived from an EMBL/GenBank/DDBJ whole genome shotgun (WGS) entry which is preliminary data.</text>
</comment>
<keyword evidence="2" id="KW-1185">Reference proteome</keyword>
<accession>A0ABV8ZEN9</accession>
<dbReference type="Proteomes" id="UP001596003">
    <property type="component" value="Unassembled WGS sequence"/>
</dbReference>
<organism evidence="1 2">
    <name type="scientific">Flavobacterium chungangensis</name>
    <dbReference type="NCBI Taxonomy" id="2708132"/>
    <lineage>
        <taxon>Bacteria</taxon>
        <taxon>Pseudomonadati</taxon>
        <taxon>Bacteroidota</taxon>
        <taxon>Flavobacteriia</taxon>
        <taxon>Flavobacteriales</taxon>
        <taxon>Flavobacteriaceae</taxon>
        <taxon>Flavobacterium</taxon>
    </lineage>
</organism>
<reference evidence="2" key="1">
    <citation type="journal article" date="2019" name="Int. J. Syst. Evol. Microbiol.">
        <title>The Global Catalogue of Microorganisms (GCM) 10K type strain sequencing project: providing services to taxonomists for standard genome sequencing and annotation.</title>
        <authorList>
            <consortium name="The Broad Institute Genomics Platform"/>
            <consortium name="The Broad Institute Genome Sequencing Center for Infectious Disease"/>
            <person name="Wu L."/>
            <person name="Ma J."/>
        </authorList>
    </citation>
    <scope>NUCLEOTIDE SEQUENCE [LARGE SCALE GENOMIC DNA]</scope>
    <source>
        <strain evidence="2">NBRC 103627</strain>
    </source>
</reference>
<dbReference type="Pfam" id="PF13585">
    <property type="entry name" value="CHU_C"/>
    <property type="match status" value="1"/>
</dbReference>
<evidence type="ECO:0000313" key="2">
    <source>
        <dbReference type="Proteomes" id="UP001596003"/>
    </source>
</evidence>
<proteinExistence type="predicted"/>
<protein>
    <submittedName>
        <fullName evidence="1">Gliding motility-associated C-terminal domain-containing protein</fullName>
    </submittedName>
</protein>
<dbReference type="InterPro" id="IPR026341">
    <property type="entry name" value="T9SS_type_B"/>
</dbReference>
<evidence type="ECO:0000313" key="1">
    <source>
        <dbReference type="EMBL" id="MFC4476360.1"/>
    </source>
</evidence>
<dbReference type="NCBIfam" id="TIGR04131">
    <property type="entry name" value="Bac_Flav_CTERM"/>
    <property type="match status" value="1"/>
</dbReference>